<comment type="caution">
    <text evidence="12">The sequence shown here is derived from an EMBL/GenBank/DDBJ whole genome shotgun (WGS) entry which is preliminary data.</text>
</comment>
<feature type="transmembrane region" description="Helical" evidence="9">
    <location>
        <begin position="190"/>
        <end position="212"/>
    </location>
</feature>
<dbReference type="InterPro" id="IPR036291">
    <property type="entry name" value="NAD(P)-bd_dom_sf"/>
</dbReference>
<evidence type="ECO:0000256" key="9">
    <source>
        <dbReference type="SAM" id="Phobius"/>
    </source>
</evidence>
<dbReference type="RefSeq" id="WP_083624847.1">
    <property type="nucleotide sequence ID" value="NZ_LR734877.1"/>
</dbReference>
<feature type="transmembrane region" description="Helical" evidence="9">
    <location>
        <begin position="334"/>
        <end position="358"/>
    </location>
</feature>
<dbReference type="AlphaFoldDB" id="A0A7Z9E2N0"/>
<evidence type="ECO:0000259" key="10">
    <source>
        <dbReference type="Pfam" id="PF00999"/>
    </source>
</evidence>
<dbReference type="GO" id="GO:0015297">
    <property type="term" value="F:antiporter activity"/>
    <property type="evidence" value="ECO:0007669"/>
    <property type="project" value="UniProtKB-KW"/>
</dbReference>
<proteinExistence type="predicted"/>
<evidence type="ECO:0000313" key="12">
    <source>
        <dbReference type="EMBL" id="VXD22507.1"/>
    </source>
</evidence>
<dbReference type="InterPro" id="IPR006153">
    <property type="entry name" value="Cation/H_exchanger_TM"/>
</dbReference>
<keyword evidence="5 9" id="KW-0812">Transmembrane</keyword>
<dbReference type="InterPro" id="IPR038770">
    <property type="entry name" value="Na+/solute_symporter_sf"/>
</dbReference>
<dbReference type="OrthoDB" id="570124at2"/>
<dbReference type="InterPro" id="IPR003148">
    <property type="entry name" value="RCK_N"/>
</dbReference>
<dbReference type="Pfam" id="PF02254">
    <property type="entry name" value="TrkA_N"/>
    <property type="match status" value="1"/>
</dbReference>
<evidence type="ECO:0000256" key="1">
    <source>
        <dbReference type="ARBA" id="ARBA00004651"/>
    </source>
</evidence>
<feature type="domain" description="RCK N-terminal" evidence="11">
    <location>
        <begin position="405"/>
        <end position="499"/>
    </location>
</feature>
<feature type="transmembrane region" description="Helical" evidence="9">
    <location>
        <begin position="296"/>
        <end position="314"/>
    </location>
</feature>
<feature type="transmembrane region" description="Helical" evidence="9">
    <location>
        <begin position="370"/>
        <end position="391"/>
    </location>
</feature>
<protein>
    <submittedName>
        <fullName evidence="12">Na+/H+ antiporter</fullName>
    </submittedName>
</protein>
<feature type="transmembrane region" description="Helical" evidence="9">
    <location>
        <begin position="271"/>
        <end position="289"/>
    </location>
</feature>
<sequence length="639" mass="69188">METSSFHITLLMVITVIAGITAQVLADYLKVPAIVFLLFFGILAGNDGLGFVQPNLLGSGLEVIVSLSVALILFEGGLSLDLRALGQVSGSIRNLVTFGTLITLMGAGMAAHWLGEFPWPIAFLYASLVVVTGPTVIGPLLKQVSVDRQVSALLEGEGVLIDPVGAILAVLVLNVVLNGNTGPLEIMGQLLLRLSIGAGIGMIGGGILGWFLKTAKFMSEELKNLVVLAALWGLFDIAELLMSESGLMTTVVTGMMVRYVGIPDMRQLLRFKGQLTMLAVSVLFILLAADLSLDSIVALGWGSVLTVFALMWVVRPINIWLCTLNSNLNWRQKLFASWVSPRGIVSASVASLFAILLTQRGINGGDSIKALVFLTIIMTVVIQGLTARWMAKTLGVTSHSVTGAVIVGSNPLSRLIAKLFQERDELVVIIDTDTEACEKARQQGLRVYQSSALDPNVLEEAGLESIGTFLAMTNNGEVNVVLAERADAEFKPPRVLALFPREPQTKATVNREKVQQAFIPDLPLKQWNTYLEDREVKLGETVLRQPGLEFQRAHLQALIRSRELVPLLIERGGNLQVLPASESGQVGDRIIYLLHDPKPKLLKRLSGSQQSNLTLEKHPVVEEVPIEVALNHQQSAMIS</sequence>
<evidence type="ECO:0000256" key="4">
    <source>
        <dbReference type="ARBA" id="ARBA00022475"/>
    </source>
</evidence>
<feature type="transmembrane region" description="Helical" evidence="9">
    <location>
        <begin position="33"/>
        <end position="51"/>
    </location>
</feature>
<keyword evidence="2" id="KW-0813">Transport</keyword>
<dbReference type="EMBL" id="CZCU02000152">
    <property type="protein sequence ID" value="VXD22507.1"/>
    <property type="molecule type" value="Genomic_DNA"/>
</dbReference>
<dbReference type="GO" id="GO:0005886">
    <property type="term" value="C:plasma membrane"/>
    <property type="evidence" value="ECO:0007669"/>
    <property type="project" value="UniProtKB-SubCell"/>
</dbReference>
<feature type="transmembrane region" description="Helical" evidence="9">
    <location>
        <begin position="63"/>
        <end position="82"/>
    </location>
</feature>
<gene>
    <name evidence="12" type="ORF">PL8927_750129</name>
</gene>
<evidence type="ECO:0000256" key="5">
    <source>
        <dbReference type="ARBA" id="ARBA00022692"/>
    </source>
</evidence>
<evidence type="ECO:0000256" key="7">
    <source>
        <dbReference type="ARBA" id="ARBA00023065"/>
    </source>
</evidence>
<feature type="transmembrane region" description="Helical" evidence="9">
    <location>
        <begin position="153"/>
        <end position="178"/>
    </location>
</feature>
<dbReference type="PANTHER" id="PTHR32507:SF0">
    <property type="entry name" value="NA(+)_H(+) ANTIPORTER 2-RELATED"/>
    <property type="match status" value="1"/>
</dbReference>
<organism evidence="12 13">
    <name type="scientific">Planktothrix serta PCC 8927</name>
    <dbReference type="NCBI Taxonomy" id="671068"/>
    <lineage>
        <taxon>Bacteria</taxon>
        <taxon>Bacillati</taxon>
        <taxon>Cyanobacteriota</taxon>
        <taxon>Cyanophyceae</taxon>
        <taxon>Oscillatoriophycideae</taxon>
        <taxon>Oscillatoriales</taxon>
        <taxon>Microcoleaceae</taxon>
        <taxon>Planktothrix</taxon>
    </lineage>
</organism>
<evidence type="ECO:0000259" key="11">
    <source>
        <dbReference type="Pfam" id="PF02254"/>
    </source>
</evidence>
<dbReference type="GO" id="GO:0006813">
    <property type="term" value="P:potassium ion transport"/>
    <property type="evidence" value="ECO:0007669"/>
    <property type="project" value="InterPro"/>
</dbReference>
<feature type="transmembrane region" description="Helical" evidence="9">
    <location>
        <begin position="224"/>
        <end position="242"/>
    </location>
</feature>
<dbReference type="GO" id="GO:1902600">
    <property type="term" value="P:proton transmembrane transport"/>
    <property type="evidence" value="ECO:0007669"/>
    <property type="project" value="InterPro"/>
</dbReference>
<keyword evidence="8 9" id="KW-0472">Membrane</keyword>
<keyword evidence="6 9" id="KW-1133">Transmembrane helix</keyword>
<dbReference type="Pfam" id="PF00999">
    <property type="entry name" value="Na_H_Exchanger"/>
    <property type="match status" value="1"/>
</dbReference>
<feature type="transmembrane region" description="Helical" evidence="9">
    <location>
        <begin position="94"/>
        <end position="115"/>
    </location>
</feature>
<keyword evidence="13" id="KW-1185">Reference proteome</keyword>
<dbReference type="Proteomes" id="UP000184550">
    <property type="component" value="Unassembled WGS sequence"/>
</dbReference>
<reference evidence="12" key="1">
    <citation type="submission" date="2019-10" db="EMBL/GenBank/DDBJ databases">
        <authorList>
            <consortium name="Genoscope - CEA"/>
            <person name="William W."/>
        </authorList>
    </citation>
    <scope>NUCLEOTIDE SEQUENCE [LARGE SCALE GENOMIC DNA]</scope>
    <source>
        <strain evidence="12">BBR_PRJEB10992</strain>
    </source>
</reference>
<accession>A0A7Z9E2N0</accession>
<evidence type="ECO:0000313" key="13">
    <source>
        <dbReference type="Proteomes" id="UP000184550"/>
    </source>
</evidence>
<comment type="subcellular location">
    <subcellularLocation>
        <location evidence="1">Cell membrane</location>
        <topology evidence="1">Multi-pass membrane protein</topology>
    </subcellularLocation>
</comment>
<evidence type="ECO:0000256" key="3">
    <source>
        <dbReference type="ARBA" id="ARBA00022449"/>
    </source>
</evidence>
<feature type="domain" description="Cation/H+ exchanger transmembrane" evidence="10">
    <location>
        <begin position="14"/>
        <end position="392"/>
    </location>
</feature>
<evidence type="ECO:0000256" key="8">
    <source>
        <dbReference type="ARBA" id="ARBA00023136"/>
    </source>
</evidence>
<dbReference type="Gene3D" id="1.20.1530.20">
    <property type="match status" value="1"/>
</dbReference>
<feature type="transmembrane region" description="Helical" evidence="9">
    <location>
        <begin position="6"/>
        <end position="26"/>
    </location>
</feature>
<evidence type="ECO:0000256" key="6">
    <source>
        <dbReference type="ARBA" id="ARBA00022989"/>
    </source>
</evidence>
<dbReference type="Gene3D" id="3.40.50.720">
    <property type="entry name" value="NAD(P)-binding Rossmann-like Domain"/>
    <property type="match status" value="1"/>
</dbReference>
<keyword evidence="7" id="KW-0406">Ion transport</keyword>
<evidence type="ECO:0000256" key="2">
    <source>
        <dbReference type="ARBA" id="ARBA00022448"/>
    </source>
</evidence>
<name>A0A7Z9E2N0_9CYAN</name>
<feature type="transmembrane region" description="Helical" evidence="9">
    <location>
        <begin position="121"/>
        <end position="141"/>
    </location>
</feature>
<keyword evidence="4" id="KW-1003">Cell membrane</keyword>
<dbReference type="PANTHER" id="PTHR32507">
    <property type="entry name" value="NA(+)/H(+) ANTIPORTER 1"/>
    <property type="match status" value="1"/>
</dbReference>
<dbReference type="SUPFAM" id="SSF51735">
    <property type="entry name" value="NAD(P)-binding Rossmann-fold domains"/>
    <property type="match status" value="1"/>
</dbReference>
<keyword evidence="3" id="KW-0050">Antiport</keyword>